<dbReference type="InterPro" id="IPR001623">
    <property type="entry name" value="DnaJ_domain"/>
</dbReference>
<dbReference type="CDD" id="cd07316">
    <property type="entry name" value="terB_like_DjlA"/>
    <property type="match status" value="1"/>
</dbReference>
<keyword evidence="6 7" id="KW-0143">Chaperone</keyword>
<keyword evidence="3 7" id="KW-0812">Transmembrane</keyword>
<sequence length="264" mass="29027">MGLVMLGKIIGGLLGFITLNFPGLILGILAGHFFDRGLQQVGAGLNPEQRRELESRFINTLFPLLGHIAKADGQVTQSEIDHTEDVMSKYGIADEHRQQAIALFQQGTSAGFQVQPVVQEFFQATQLQPNLRRVLLTYVIGMAMADGELHPGEESALREIAQGLGFAGAMFEQLMAMLRAQDQFRGHTAPPRGQELATAYAALGVDQSVSDAELKKAYRKLMSENHPDKLMGQGVPDEVIKVATERAQDIQRAYDLIRKSRKAN</sequence>
<keyword evidence="5 7" id="KW-0472">Membrane</keyword>
<dbReference type="PRINTS" id="PR00625">
    <property type="entry name" value="JDOMAIN"/>
</dbReference>
<evidence type="ECO:0000256" key="7">
    <source>
        <dbReference type="HAMAP-Rule" id="MF_01153"/>
    </source>
</evidence>
<feature type="topological domain" description="Periplasmic" evidence="7">
    <location>
        <begin position="1"/>
        <end position="8"/>
    </location>
</feature>
<dbReference type="AlphaFoldDB" id="A0A839ULH6"/>
<name>A0A839ULH6_9GAMM</name>
<comment type="function">
    <text evidence="7">Regulatory DnaK co-chaperone. Direct interaction between DnaK and DjlA is needed for the induction of the wcaABCDE operon, involved in the synthesis of a colanic acid polysaccharide capsule, possibly through activation of the RcsB/RcsC phosphotransfer signaling pathway. The colanic acid capsule may help the bacterium survive conditions outside the host.</text>
</comment>
<protein>
    <recommendedName>
        <fullName evidence="7">Co-chaperone protein DjlA</fullName>
    </recommendedName>
</protein>
<comment type="caution">
    <text evidence="10">The sequence shown here is derived from an EMBL/GenBank/DDBJ whole genome shotgun (WGS) entry which is preliminary data.</text>
</comment>
<dbReference type="InterPro" id="IPR050817">
    <property type="entry name" value="DjlA_DnaK_co-chaperone"/>
</dbReference>
<feature type="transmembrane region" description="Helical" evidence="8">
    <location>
        <begin position="12"/>
        <end position="34"/>
    </location>
</feature>
<feature type="domain" description="J" evidence="9">
    <location>
        <begin position="198"/>
        <end position="262"/>
    </location>
</feature>
<dbReference type="PROSITE" id="PS50076">
    <property type="entry name" value="DNAJ_2"/>
    <property type="match status" value="1"/>
</dbReference>
<evidence type="ECO:0000256" key="5">
    <source>
        <dbReference type="ARBA" id="ARBA00023136"/>
    </source>
</evidence>
<dbReference type="SMART" id="SM00271">
    <property type="entry name" value="DnaJ"/>
    <property type="match status" value="1"/>
</dbReference>
<evidence type="ECO:0000256" key="4">
    <source>
        <dbReference type="ARBA" id="ARBA00022989"/>
    </source>
</evidence>
<proteinExistence type="inferred from homology"/>
<feature type="topological domain" description="Cytoplasmic" evidence="7">
    <location>
        <begin position="33"/>
        <end position="264"/>
    </location>
</feature>
<accession>A0A839ULH6</accession>
<organism evidence="10 11">
    <name type="scientific">Simiduia aestuariiviva</name>
    <dbReference type="NCBI Taxonomy" id="1510459"/>
    <lineage>
        <taxon>Bacteria</taxon>
        <taxon>Pseudomonadati</taxon>
        <taxon>Pseudomonadota</taxon>
        <taxon>Gammaproteobacteria</taxon>
        <taxon>Cellvibrionales</taxon>
        <taxon>Cellvibrionaceae</taxon>
        <taxon>Simiduia</taxon>
    </lineage>
</organism>
<dbReference type="CDD" id="cd06257">
    <property type="entry name" value="DnaJ"/>
    <property type="match status" value="1"/>
</dbReference>
<evidence type="ECO:0000313" key="10">
    <source>
        <dbReference type="EMBL" id="MBB3167611.1"/>
    </source>
</evidence>
<dbReference type="InterPro" id="IPR036869">
    <property type="entry name" value="J_dom_sf"/>
</dbReference>
<dbReference type="PANTHER" id="PTHR24074">
    <property type="entry name" value="CO-CHAPERONE PROTEIN DJLA"/>
    <property type="match status" value="1"/>
</dbReference>
<dbReference type="InterPro" id="IPR007791">
    <property type="entry name" value="DjlA_N"/>
</dbReference>
<keyword evidence="2 7" id="KW-0997">Cell inner membrane</keyword>
<evidence type="ECO:0000256" key="2">
    <source>
        <dbReference type="ARBA" id="ARBA00022519"/>
    </source>
</evidence>
<evidence type="ECO:0000256" key="6">
    <source>
        <dbReference type="ARBA" id="ARBA00023186"/>
    </source>
</evidence>
<comment type="subcellular location">
    <subcellularLocation>
        <location evidence="7">Cell inner membrane</location>
        <topology evidence="7">Single-pass type III membrane protein</topology>
    </subcellularLocation>
</comment>
<gene>
    <name evidence="7" type="primary">djlA</name>
    <name evidence="10" type="ORF">FHS30_000787</name>
</gene>
<dbReference type="HAMAP" id="MF_01153">
    <property type="entry name" value="DjlA"/>
    <property type="match status" value="1"/>
</dbReference>
<evidence type="ECO:0000313" key="11">
    <source>
        <dbReference type="Proteomes" id="UP000559987"/>
    </source>
</evidence>
<dbReference type="Pfam" id="PF05099">
    <property type="entry name" value="TerB"/>
    <property type="match status" value="1"/>
</dbReference>
<dbReference type="Gene3D" id="1.10.3680.10">
    <property type="entry name" value="TerB-like"/>
    <property type="match status" value="1"/>
</dbReference>
<dbReference type="RefSeq" id="WP_246341121.1">
    <property type="nucleotide sequence ID" value="NZ_JACHXZ010000001.1"/>
</dbReference>
<evidence type="ECO:0000256" key="1">
    <source>
        <dbReference type="ARBA" id="ARBA00022475"/>
    </source>
</evidence>
<dbReference type="GO" id="GO:0005886">
    <property type="term" value="C:plasma membrane"/>
    <property type="evidence" value="ECO:0007669"/>
    <property type="project" value="UniProtKB-SubCell"/>
</dbReference>
<dbReference type="InterPro" id="IPR023749">
    <property type="entry name" value="DjlA"/>
</dbReference>
<evidence type="ECO:0000259" key="9">
    <source>
        <dbReference type="PROSITE" id="PS50076"/>
    </source>
</evidence>
<dbReference type="SUPFAM" id="SSF158682">
    <property type="entry name" value="TerB-like"/>
    <property type="match status" value="1"/>
</dbReference>
<dbReference type="InterPro" id="IPR029024">
    <property type="entry name" value="TerB-like"/>
</dbReference>
<comment type="domain">
    <text evidence="7">The transmembrane domain is a dimerization domain.</text>
</comment>
<keyword evidence="1 7" id="KW-1003">Cell membrane</keyword>
<reference evidence="10 11" key="1">
    <citation type="submission" date="2020-08" db="EMBL/GenBank/DDBJ databases">
        <title>Genomic Encyclopedia of Type Strains, Phase III (KMG-III): the genomes of soil and plant-associated and newly described type strains.</title>
        <authorList>
            <person name="Whitman W."/>
        </authorList>
    </citation>
    <scope>NUCLEOTIDE SEQUENCE [LARGE SCALE GENOMIC DNA]</scope>
    <source>
        <strain evidence="10 11">CECT 8571</strain>
    </source>
</reference>
<dbReference type="GO" id="GO:0051087">
    <property type="term" value="F:protein-folding chaperone binding"/>
    <property type="evidence" value="ECO:0007669"/>
    <property type="project" value="InterPro"/>
</dbReference>
<dbReference type="NCBIfam" id="NF006948">
    <property type="entry name" value="PRK09430.1"/>
    <property type="match status" value="1"/>
</dbReference>
<evidence type="ECO:0000256" key="3">
    <source>
        <dbReference type="ARBA" id="ARBA00022692"/>
    </source>
</evidence>
<dbReference type="SUPFAM" id="SSF46565">
    <property type="entry name" value="Chaperone J-domain"/>
    <property type="match status" value="1"/>
</dbReference>
<evidence type="ECO:0000256" key="8">
    <source>
        <dbReference type="SAM" id="Phobius"/>
    </source>
</evidence>
<keyword evidence="4 7" id="KW-1133">Transmembrane helix</keyword>
<dbReference type="Proteomes" id="UP000559987">
    <property type="component" value="Unassembled WGS sequence"/>
</dbReference>
<dbReference type="Gene3D" id="1.10.287.110">
    <property type="entry name" value="DnaJ domain"/>
    <property type="match status" value="1"/>
</dbReference>
<dbReference type="Pfam" id="PF00226">
    <property type="entry name" value="DnaJ"/>
    <property type="match status" value="1"/>
</dbReference>
<dbReference type="EMBL" id="JACHXZ010000001">
    <property type="protein sequence ID" value="MBB3167611.1"/>
    <property type="molecule type" value="Genomic_DNA"/>
</dbReference>
<comment type="subunit">
    <text evidence="7">Homodimer.</text>
</comment>
<keyword evidence="11" id="KW-1185">Reference proteome</keyword>